<protein>
    <submittedName>
        <fullName evidence="3">ABC transporter substrate-binding protein</fullName>
    </submittedName>
</protein>
<dbReference type="eggNOG" id="COG3181">
    <property type="taxonomic scope" value="Bacteria"/>
</dbReference>
<comment type="caution">
    <text evidence="3">The sequence shown here is derived from an EMBL/GenBank/DDBJ whole genome shotgun (WGS) entry which is preliminary data.</text>
</comment>
<feature type="signal peptide" evidence="2">
    <location>
        <begin position="1"/>
        <end position="38"/>
    </location>
</feature>
<dbReference type="PANTHER" id="PTHR42928:SF5">
    <property type="entry name" value="BLR1237 PROTEIN"/>
    <property type="match status" value="1"/>
</dbReference>
<dbReference type="EMBL" id="JEMG01000001">
    <property type="protein sequence ID" value="EYC52488.1"/>
    <property type="molecule type" value="Genomic_DNA"/>
</dbReference>
<dbReference type="PANTHER" id="PTHR42928">
    <property type="entry name" value="TRICARBOXYLATE-BINDING PROTEIN"/>
    <property type="match status" value="1"/>
</dbReference>
<gene>
    <name evidence="3" type="ORF">AZ34_16435</name>
</gene>
<dbReference type="InterPro" id="IPR042100">
    <property type="entry name" value="Bug_dom1"/>
</dbReference>
<dbReference type="STRING" id="1458275.AZ34_16435"/>
<reference evidence="3 4" key="1">
    <citation type="submission" date="2014-02" db="EMBL/GenBank/DDBJ databases">
        <title>Draft Genome of Hylemonella gracilis isolated from the Niagara River.</title>
        <authorList>
            <person name="Pawlowski D.R."/>
            <person name="Koudelka G.B."/>
        </authorList>
    </citation>
    <scope>NUCLEOTIDE SEQUENCE [LARGE SCALE GENOMIC DNA]</scope>
    <source>
        <strain evidence="3 4">Niagara R</strain>
    </source>
</reference>
<dbReference type="RefSeq" id="WP_051509959.1">
    <property type="nucleotide sequence ID" value="NZ_JEMG01000001.1"/>
</dbReference>
<dbReference type="PROSITE" id="PS51318">
    <property type="entry name" value="TAT"/>
    <property type="match status" value="1"/>
</dbReference>
<evidence type="ECO:0000313" key="4">
    <source>
        <dbReference type="Proteomes" id="UP000023268"/>
    </source>
</evidence>
<dbReference type="AlphaFoldDB" id="A0A016XMS0"/>
<dbReference type="PIRSF" id="PIRSF017082">
    <property type="entry name" value="YflP"/>
    <property type="match status" value="1"/>
</dbReference>
<sequence>MPTPTSPVISTASRRLFTASLAATLMSAGLLAAPPAMAQSFPSKPIEWVVPYPAGGGTDVLARTLAESMSRTLGQPIVINNKPGAATSIGAAYVAEAKADGYTLLSADTATLAANPFLYRKLPYDAEKSFAPIGLTVRFPLILAVNPQVPAKDLKEFTAWAKTQQSGTNGANYGSPGAGSPHHLATALFAQQTQLTLTHVPYRGAAPAIQDVVGGQIPFMFVDTAAGKAFLESGKLKPIGVASARRVRGFNTVPTLNEQGLKGFEAYAWQGVVVPAGTPAPVVAKLHKALRDAFNDDNVKARLIALGLEAIESTPEEMAAYAAAERAKWGPVIKAANITVE</sequence>
<name>A0A016XMS0_9BURK</name>
<dbReference type="OrthoDB" id="8678477at2"/>
<keyword evidence="2" id="KW-0732">Signal</keyword>
<feature type="chain" id="PRO_5001491981" evidence="2">
    <location>
        <begin position="39"/>
        <end position="341"/>
    </location>
</feature>
<dbReference type="Gene3D" id="3.40.190.150">
    <property type="entry name" value="Bordetella uptake gene, domain 1"/>
    <property type="match status" value="1"/>
</dbReference>
<dbReference type="Pfam" id="PF03401">
    <property type="entry name" value="TctC"/>
    <property type="match status" value="1"/>
</dbReference>
<comment type="similarity">
    <text evidence="1">Belongs to the UPF0065 (bug) family.</text>
</comment>
<organism evidence="3 4">
    <name type="scientific">Hylemonella gracilis str. Niagara R</name>
    <dbReference type="NCBI Taxonomy" id="1458275"/>
    <lineage>
        <taxon>Bacteria</taxon>
        <taxon>Pseudomonadati</taxon>
        <taxon>Pseudomonadota</taxon>
        <taxon>Betaproteobacteria</taxon>
        <taxon>Burkholderiales</taxon>
        <taxon>Comamonadaceae</taxon>
        <taxon>Hylemonella</taxon>
    </lineage>
</organism>
<accession>A0A016XMS0</accession>
<dbReference type="Proteomes" id="UP000023268">
    <property type="component" value="Unassembled WGS sequence"/>
</dbReference>
<proteinExistence type="inferred from homology"/>
<dbReference type="CDD" id="cd07012">
    <property type="entry name" value="PBP2_Bug_TTT"/>
    <property type="match status" value="1"/>
</dbReference>
<dbReference type="InterPro" id="IPR006311">
    <property type="entry name" value="TAT_signal"/>
</dbReference>
<evidence type="ECO:0000256" key="2">
    <source>
        <dbReference type="SAM" id="SignalP"/>
    </source>
</evidence>
<dbReference type="Gene3D" id="3.40.190.10">
    <property type="entry name" value="Periplasmic binding protein-like II"/>
    <property type="match status" value="1"/>
</dbReference>
<dbReference type="InterPro" id="IPR005064">
    <property type="entry name" value="BUG"/>
</dbReference>
<evidence type="ECO:0000313" key="3">
    <source>
        <dbReference type="EMBL" id="EYC52488.1"/>
    </source>
</evidence>
<evidence type="ECO:0000256" key="1">
    <source>
        <dbReference type="ARBA" id="ARBA00006987"/>
    </source>
</evidence>
<dbReference type="SUPFAM" id="SSF53850">
    <property type="entry name" value="Periplasmic binding protein-like II"/>
    <property type="match status" value="1"/>
</dbReference>